<dbReference type="OrthoDB" id="3796539at2"/>
<dbReference type="PROSITE" id="PS50043">
    <property type="entry name" value="HTH_LUXR_2"/>
    <property type="match status" value="1"/>
</dbReference>
<evidence type="ECO:0000313" key="4">
    <source>
        <dbReference type="EMBL" id="ODQ95725.1"/>
    </source>
</evidence>
<dbReference type="InterPro" id="IPR011990">
    <property type="entry name" value="TPR-like_helical_dom_sf"/>
</dbReference>
<dbReference type="RefSeq" id="WP_069403902.1">
    <property type="nucleotide sequence ID" value="NZ_MIGZ01000013.1"/>
</dbReference>
<dbReference type="Pfam" id="PF00196">
    <property type="entry name" value="GerE"/>
    <property type="match status" value="1"/>
</dbReference>
<dbReference type="Gene3D" id="1.10.10.10">
    <property type="entry name" value="Winged helix-like DNA-binding domain superfamily/Winged helix DNA-binding domain"/>
    <property type="match status" value="1"/>
</dbReference>
<gene>
    <name evidence="4" type="ORF">BHQ17_03810</name>
</gene>
<dbReference type="AlphaFoldDB" id="A0A1E3S0M3"/>
<organism evidence="4 5">
    <name type="scientific">Mycolicibacterium holsaticum</name>
    <dbReference type="NCBI Taxonomy" id="152142"/>
    <lineage>
        <taxon>Bacteria</taxon>
        <taxon>Bacillati</taxon>
        <taxon>Actinomycetota</taxon>
        <taxon>Actinomycetes</taxon>
        <taxon>Mycobacteriales</taxon>
        <taxon>Mycobacteriaceae</taxon>
        <taxon>Mycolicibacterium</taxon>
    </lineage>
</organism>
<evidence type="ECO:0000256" key="2">
    <source>
        <dbReference type="ARBA" id="ARBA00022840"/>
    </source>
</evidence>
<dbReference type="Proteomes" id="UP000094243">
    <property type="component" value="Unassembled WGS sequence"/>
</dbReference>
<dbReference type="SUPFAM" id="SSF52540">
    <property type="entry name" value="P-loop containing nucleoside triphosphate hydrolases"/>
    <property type="match status" value="1"/>
</dbReference>
<keyword evidence="2" id="KW-0067">ATP-binding</keyword>
<accession>A0A1E3S0M3</accession>
<dbReference type="EMBL" id="MIGZ01000013">
    <property type="protein sequence ID" value="ODQ95725.1"/>
    <property type="molecule type" value="Genomic_DNA"/>
</dbReference>
<sequence>MPAYLAHRPAEEAAVAEFLDCAGSAPSALLIEGDAGIGKTTLWMAACERARRRGFRVLSTRATEAESVLAHTALADLLANVDPTTWSYLPGPQRAAVAHILSRTEDSAAATDQRAVAAAFLSIIERLSEDGPLLLAVDDLPWLDPSSAYVIAYTARRLTGPVGLVTTIRTEPGDGDGASWLHLPRPDAIRRVTLRPLSARAIHHVLSESVEPPLSRSTITRIHRVSGGNPFYAIELARTFGDDAGTELPETLAELMRVRLGGLDPATHDALLAVAAMATPTVERVIAVSDVDRDRVIKLLEAAEQQDIVAIEGHRIRFAHPLLAAAVYSDASPAQRRTMHRRLADVVVEPELHARHLALAATTGDAETLQALDDAAASAHARGAPAAAAELLNLAIGLDGDTHQRRILLANHTFDAGDPGRARALLEQTIADMQPGPLRAQARHALAFVRFMDDGYLEGRQLLQQALDEDAPGGPLRAGILTALAYALYMTGQPEAAWRLGEEAVSHAEPLGEPGLLSQALGVRATLQFFGGGGIDEPSLQRALELEDHDSFIPTMLRPSVERALILSCSGELDASYEQLRAIARRCVDRGEEGELIFVDFYVVVNRLWRGDFVEAKRLAQDVTGLARQLGGEFPTMLSLLLAAWLAVYEGAEDDARPLIAETIDACKVSGTAWHEDQANAALGLLELSLGNYDAAVNTLEPLMSRHAPDSTEMSAAAYLPDAVEALVESGRVTEAEAFVVDLERNGHRLDRAWMLAMGARCRALVEAAHADLDAALAAAHQAMEYHDRLPMRFERARTRLVLGTLQARKRQHGASATLREALTAFEQLGTPLWADRARDQLRRVGAAPQQRRDLTAVERRVAELAASGMTNRDVAGALSLSAKTVEATLARAYRKLGIRSRAELGALMAAAGNHPNSR</sequence>
<proteinExistence type="predicted"/>
<dbReference type="PANTHER" id="PTHR16305">
    <property type="entry name" value="TESTICULAR SOLUBLE ADENYLYL CYCLASE"/>
    <property type="match status" value="1"/>
</dbReference>
<dbReference type="GO" id="GO:0005737">
    <property type="term" value="C:cytoplasm"/>
    <property type="evidence" value="ECO:0007669"/>
    <property type="project" value="TreeGrafter"/>
</dbReference>
<feature type="domain" description="HTH luxR-type" evidence="3">
    <location>
        <begin position="848"/>
        <end position="913"/>
    </location>
</feature>
<reference evidence="5" key="1">
    <citation type="submission" date="2016-09" db="EMBL/GenBank/DDBJ databases">
        <authorList>
            <person name="Greninger A.L."/>
            <person name="Jerome K.R."/>
            <person name="Mcnair B."/>
            <person name="Wallis C."/>
            <person name="Fang F."/>
        </authorList>
    </citation>
    <scope>NUCLEOTIDE SEQUENCE [LARGE SCALE GENOMIC DNA]</scope>
    <source>
        <strain evidence="5">M7</strain>
    </source>
</reference>
<dbReference type="SUPFAM" id="SSF46894">
    <property type="entry name" value="C-terminal effector domain of the bipartite response regulators"/>
    <property type="match status" value="1"/>
</dbReference>
<dbReference type="PANTHER" id="PTHR16305:SF35">
    <property type="entry name" value="TRANSCRIPTIONAL ACTIVATOR DOMAIN"/>
    <property type="match status" value="1"/>
</dbReference>
<dbReference type="GO" id="GO:0006355">
    <property type="term" value="P:regulation of DNA-templated transcription"/>
    <property type="evidence" value="ECO:0007669"/>
    <property type="project" value="InterPro"/>
</dbReference>
<keyword evidence="1" id="KW-0547">Nucleotide-binding</keyword>
<protein>
    <submittedName>
        <fullName evidence="4">LuxR family transcriptional regulator</fullName>
    </submittedName>
</protein>
<dbReference type="GO" id="GO:0004016">
    <property type="term" value="F:adenylate cyclase activity"/>
    <property type="evidence" value="ECO:0007669"/>
    <property type="project" value="TreeGrafter"/>
</dbReference>
<dbReference type="SUPFAM" id="SSF48452">
    <property type="entry name" value="TPR-like"/>
    <property type="match status" value="1"/>
</dbReference>
<dbReference type="InterPro" id="IPR027417">
    <property type="entry name" value="P-loop_NTPase"/>
</dbReference>
<evidence type="ECO:0000256" key="1">
    <source>
        <dbReference type="ARBA" id="ARBA00022741"/>
    </source>
</evidence>
<name>A0A1E3S0M3_9MYCO</name>
<dbReference type="InterPro" id="IPR036388">
    <property type="entry name" value="WH-like_DNA-bd_sf"/>
</dbReference>
<dbReference type="InterPro" id="IPR041664">
    <property type="entry name" value="AAA_16"/>
</dbReference>
<dbReference type="InterPro" id="IPR000792">
    <property type="entry name" value="Tscrpt_reg_LuxR_C"/>
</dbReference>
<dbReference type="CDD" id="cd06170">
    <property type="entry name" value="LuxR_C_like"/>
    <property type="match status" value="1"/>
</dbReference>
<dbReference type="PRINTS" id="PR00038">
    <property type="entry name" value="HTHLUXR"/>
</dbReference>
<dbReference type="GO" id="GO:0003677">
    <property type="term" value="F:DNA binding"/>
    <property type="evidence" value="ECO:0007669"/>
    <property type="project" value="InterPro"/>
</dbReference>
<dbReference type="GO" id="GO:0005524">
    <property type="term" value="F:ATP binding"/>
    <property type="evidence" value="ECO:0007669"/>
    <property type="project" value="UniProtKB-KW"/>
</dbReference>
<dbReference type="SMART" id="SM00421">
    <property type="entry name" value="HTH_LUXR"/>
    <property type="match status" value="1"/>
</dbReference>
<dbReference type="InterPro" id="IPR016032">
    <property type="entry name" value="Sig_transdc_resp-reg_C-effctor"/>
</dbReference>
<evidence type="ECO:0000259" key="3">
    <source>
        <dbReference type="PROSITE" id="PS50043"/>
    </source>
</evidence>
<dbReference type="Pfam" id="PF13191">
    <property type="entry name" value="AAA_16"/>
    <property type="match status" value="1"/>
</dbReference>
<dbReference type="Gene3D" id="1.25.40.10">
    <property type="entry name" value="Tetratricopeptide repeat domain"/>
    <property type="match status" value="1"/>
</dbReference>
<evidence type="ECO:0000313" key="5">
    <source>
        <dbReference type="Proteomes" id="UP000094243"/>
    </source>
</evidence>
<keyword evidence="5" id="KW-1185">Reference proteome</keyword>
<comment type="caution">
    <text evidence="4">The sequence shown here is derived from an EMBL/GenBank/DDBJ whole genome shotgun (WGS) entry which is preliminary data.</text>
</comment>